<comment type="caution">
    <text evidence="2">The sequence shown here is derived from an EMBL/GenBank/DDBJ whole genome shotgun (WGS) entry which is preliminary data.</text>
</comment>
<sequence length="225" mass="24668">MSIVGGVCSARCCPCCCFPDCGFGLAQSVQGQGEGQVSDADSTDGLQLKKEHALRVFSYISSWTQRQCLCCFKEYKHLEVFNQLVYALINLVISQVQCLRERLCRGRGGEPEWAGSVQRPPPGEDEPLNVERDSAEEDGGGAEAGGLRLDQNQNQSQSHRAKQELGRAGEATGAESPDPFGSWSTEDREKLLLCAAKIFQIQFPLYTAYKHNTHPTIEGTSYSKA</sequence>
<keyword evidence="3" id="KW-1185">Reference proteome</keyword>
<feature type="compositionally biased region" description="Acidic residues" evidence="1">
    <location>
        <begin position="123"/>
        <end position="140"/>
    </location>
</feature>
<dbReference type="EMBL" id="JAFBMS010000008">
    <property type="protein sequence ID" value="KAG9350552.1"/>
    <property type="molecule type" value="Genomic_DNA"/>
</dbReference>
<evidence type="ECO:0000313" key="3">
    <source>
        <dbReference type="Proteomes" id="UP000824540"/>
    </source>
</evidence>
<protein>
    <recommendedName>
        <fullName evidence="4">Ubiquitin specific peptidase 34</fullName>
    </recommendedName>
</protein>
<evidence type="ECO:0000313" key="2">
    <source>
        <dbReference type="EMBL" id="KAG9350552.1"/>
    </source>
</evidence>
<accession>A0A8T2PL83</accession>
<name>A0A8T2PL83_9TELE</name>
<dbReference type="OrthoDB" id="6537866at2759"/>
<dbReference type="AlphaFoldDB" id="A0A8T2PL83"/>
<dbReference type="Proteomes" id="UP000824540">
    <property type="component" value="Unassembled WGS sequence"/>
</dbReference>
<reference evidence="2" key="1">
    <citation type="thesis" date="2021" institute="BYU ScholarsArchive" country="Provo, UT, USA">
        <title>Applications of and Algorithms for Genome Assembly and Genomic Analyses with an Emphasis on Marine Teleosts.</title>
        <authorList>
            <person name="Pickett B.D."/>
        </authorList>
    </citation>
    <scope>NUCLEOTIDE SEQUENCE</scope>
    <source>
        <strain evidence="2">HI-2016</strain>
    </source>
</reference>
<organism evidence="2 3">
    <name type="scientific">Albula glossodonta</name>
    <name type="common">roundjaw bonefish</name>
    <dbReference type="NCBI Taxonomy" id="121402"/>
    <lineage>
        <taxon>Eukaryota</taxon>
        <taxon>Metazoa</taxon>
        <taxon>Chordata</taxon>
        <taxon>Craniata</taxon>
        <taxon>Vertebrata</taxon>
        <taxon>Euteleostomi</taxon>
        <taxon>Actinopterygii</taxon>
        <taxon>Neopterygii</taxon>
        <taxon>Teleostei</taxon>
        <taxon>Albuliformes</taxon>
        <taxon>Albulidae</taxon>
        <taxon>Albula</taxon>
    </lineage>
</organism>
<feature type="region of interest" description="Disordered" evidence="1">
    <location>
        <begin position="109"/>
        <end position="183"/>
    </location>
</feature>
<gene>
    <name evidence="2" type="ORF">JZ751_026918</name>
</gene>
<proteinExistence type="predicted"/>
<evidence type="ECO:0008006" key="4">
    <source>
        <dbReference type="Google" id="ProtNLM"/>
    </source>
</evidence>
<evidence type="ECO:0000256" key="1">
    <source>
        <dbReference type="SAM" id="MobiDB-lite"/>
    </source>
</evidence>